<sequence>MDVKALKAFGIMKSCHDFDSVVSVKCLIMIRDCYNISNEFVLHVPLLGHRSYDPFQNWFSVSIDALEMELWFPHHPMIKEWHEVGGTPSNNKGWKTRHMFISDCRGWDFHLERLAHVLSNVPPYLYDEESDLITRLKRILSAYRAIKDIIEL</sequence>
<dbReference type="EMBL" id="AMZH03016720">
    <property type="protein sequence ID" value="RRT44066.1"/>
    <property type="molecule type" value="Genomic_DNA"/>
</dbReference>
<accession>A0A426XX55</accession>
<proteinExistence type="predicted"/>
<name>A0A426XX55_ENSVE</name>
<organism evidence="1 2">
    <name type="scientific">Ensete ventricosum</name>
    <name type="common">Abyssinian banana</name>
    <name type="synonym">Musa ensete</name>
    <dbReference type="NCBI Taxonomy" id="4639"/>
    <lineage>
        <taxon>Eukaryota</taxon>
        <taxon>Viridiplantae</taxon>
        <taxon>Streptophyta</taxon>
        <taxon>Embryophyta</taxon>
        <taxon>Tracheophyta</taxon>
        <taxon>Spermatophyta</taxon>
        <taxon>Magnoliopsida</taxon>
        <taxon>Liliopsida</taxon>
        <taxon>Zingiberales</taxon>
        <taxon>Musaceae</taxon>
        <taxon>Ensete</taxon>
    </lineage>
</organism>
<evidence type="ECO:0000313" key="2">
    <source>
        <dbReference type="Proteomes" id="UP000287651"/>
    </source>
</evidence>
<dbReference type="AlphaFoldDB" id="A0A426XX55"/>
<comment type="caution">
    <text evidence="1">The sequence shown here is derived from an EMBL/GenBank/DDBJ whole genome shotgun (WGS) entry which is preliminary data.</text>
</comment>
<evidence type="ECO:0000313" key="1">
    <source>
        <dbReference type="EMBL" id="RRT44066.1"/>
    </source>
</evidence>
<gene>
    <name evidence="1" type="ORF">B296_00054902</name>
</gene>
<dbReference type="Proteomes" id="UP000287651">
    <property type="component" value="Unassembled WGS sequence"/>
</dbReference>
<reference evidence="1 2" key="1">
    <citation type="journal article" date="2014" name="Agronomy (Basel)">
        <title>A Draft Genome Sequence for Ensete ventricosum, the Drought-Tolerant Tree Against Hunger.</title>
        <authorList>
            <person name="Harrison J."/>
            <person name="Moore K.A."/>
            <person name="Paszkiewicz K."/>
            <person name="Jones T."/>
            <person name="Grant M."/>
            <person name="Ambacheew D."/>
            <person name="Muzemil S."/>
            <person name="Studholme D.J."/>
        </authorList>
    </citation>
    <scope>NUCLEOTIDE SEQUENCE [LARGE SCALE GENOMIC DNA]</scope>
</reference>
<protein>
    <submittedName>
        <fullName evidence="1">Uncharacterized protein</fullName>
    </submittedName>
</protein>